<sequence length="117" mass="12840">MIRGLSRPVDPVSAPFAWEPDDEGRPALVAPRVTQCALSRICGACGESLGRPVAFLGDDLETRRNAFHAPPLHEQCAHGLLDRHPGTHIVLTSGFDFIRPHKDDTDRRPVFVPNSPL</sequence>
<evidence type="ECO:0000313" key="2">
    <source>
        <dbReference type="Proteomes" id="UP000656804"/>
    </source>
</evidence>
<gene>
    <name evidence="1" type="ORF">ISG29_00925</name>
</gene>
<keyword evidence="2" id="KW-1185">Reference proteome</keyword>
<proteinExistence type="predicted"/>
<dbReference type="AlphaFoldDB" id="A0A930Y4J0"/>
<protein>
    <submittedName>
        <fullName evidence="1">Uncharacterized protein</fullName>
    </submittedName>
</protein>
<reference evidence="1" key="1">
    <citation type="submission" date="2020-11" db="EMBL/GenBank/DDBJ databases">
        <title>Nocardioides sp. CBS4Y-1, whole genome shotgun sequence.</title>
        <authorList>
            <person name="Tuo L."/>
        </authorList>
    </citation>
    <scope>NUCLEOTIDE SEQUENCE</scope>
    <source>
        <strain evidence="1">CBS4Y-1</strain>
    </source>
</reference>
<accession>A0A930Y4J0</accession>
<dbReference type="EMBL" id="JADIVZ010000001">
    <property type="protein sequence ID" value="MBF4160235.1"/>
    <property type="molecule type" value="Genomic_DNA"/>
</dbReference>
<dbReference type="Proteomes" id="UP000656804">
    <property type="component" value="Unassembled WGS sequence"/>
</dbReference>
<organism evidence="1 2">
    <name type="scientific">Nocardioides acrostichi</name>
    <dbReference type="NCBI Taxonomy" id="2784339"/>
    <lineage>
        <taxon>Bacteria</taxon>
        <taxon>Bacillati</taxon>
        <taxon>Actinomycetota</taxon>
        <taxon>Actinomycetes</taxon>
        <taxon>Propionibacteriales</taxon>
        <taxon>Nocardioidaceae</taxon>
        <taxon>Nocardioides</taxon>
    </lineage>
</organism>
<evidence type="ECO:0000313" key="1">
    <source>
        <dbReference type="EMBL" id="MBF4160235.1"/>
    </source>
</evidence>
<dbReference type="RefSeq" id="WP_194501494.1">
    <property type="nucleotide sequence ID" value="NZ_JADIVZ010000001.1"/>
</dbReference>
<comment type="caution">
    <text evidence="1">The sequence shown here is derived from an EMBL/GenBank/DDBJ whole genome shotgun (WGS) entry which is preliminary data.</text>
</comment>
<name>A0A930Y4J0_9ACTN</name>